<evidence type="ECO:0000313" key="3">
    <source>
        <dbReference type="Proteomes" id="UP000326198"/>
    </source>
</evidence>
<name>A0A5N7ASF1_9EURO</name>
<evidence type="ECO:0000256" key="1">
    <source>
        <dbReference type="SAM" id="MobiDB-lite"/>
    </source>
</evidence>
<dbReference type="AlphaFoldDB" id="A0A5N7ASF1"/>
<protein>
    <recommendedName>
        <fullName evidence="4">Tubby C-terminal-like domain-containing protein</fullName>
    </recommendedName>
</protein>
<feature type="compositionally biased region" description="Low complexity" evidence="1">
    <location>
        <begin position="1"/>
        <end position="21"/>
    </location>
</feature>
<dbReference type="OrthoDB" id="5325862at2759"/>
<gene>
    <name evidence="2" type="ORF">BDV26DRAFT_273380</name>
</gene>
<accession>A0A5N7ASF1</accession>
<keyword evidence="3" id="KW-1185">Reference proteome</keyword>
<feature type="region of interest" description="Disordered" evidence="1">
    <location>
        <begin position="1"/>
        <end position="35"/>
    </location>
</feature>
<organism evidence="2 3">
    <name type="scientific">Aspergillus bertholletiae</name>
    <dbReference type="NCBI Taxonomy" id="1226010"/>
    <lineage>
        <taxon>Eukaryota</taxon>
        <taxon>Fungi</taxon>
        <taxon>Dikarya</taxon>
        <taxon>Ascomycota</taxon>
        <taxon>Pezizomycotina</taxon>
        <taxon>Eurotiomycetes</taxon>
        <taxon>Eurotiomycetidae</taxon>
        <taxon>Eurotiales</taxon>
        <taxon>Aspergillaceae</taxon>
        <taxon>Aspergillus</taxon>
        <taxon>Aspergillus subgen. Circumdati</taxon>
    </lineage>
</organism>
<proteinExistence type="predicted"/>
<dbReference type="Proteomes" id="UP000326198">
    <property type="component" value="Unassembled WGS sequence"/>
</dbReference>
<dbReference type="EMBL" id="ML736341">
    <property type="protein sequence ID" value="KAE8372787.1"/>
    <property type="molecule type" value="Genomic_DNA"/>
</dbReference>
<evidence type="ECO:0008006" key="4">
    <source>
        <dbReference type="Google" id="ProtNLM"/>
    </source>
</evidence>
<reference evidence="2 3" key="1">
    <citation type="submission" date="2019-04" db="EMBL/GenBank/DDBJ databases">
        <title>Friends and foes A comparative genomics studyof 23 Aspergillus species from section Flavi.</title>
        <authorList>
            <consortium name="DOE Joint Genome Institute"/>
            <person name="Kjaerbolling I."/>
            <person name="Vesth T."/>
            <person name="Frisvad J.C."/>
            <person name="Nybo J.L."/>
            <person name="Theobald S."/>
            <person name="Kildgaard S."/>
            <person name="Isbrandt T."/>
            <person name="Kuo A."/>
            <person name="Sato A."/>
            <person name="Lyhne E.K."/>
            <person name="Kogle M.E."/>
            <person name="Wiebenga A."/>
            <person name="Kun R.S."/>
            <person name="Lubbers R.J."/>
            <person name="Makela M.R."/>
            <person name="Barry K."/>
            <person name="Chovatia M."/>
            <person name="Clum A."/>
            <person name="Daum C."/>
            <person name="Haridas S."/>
            <person name="He G."/>
            <person name="LaButti K."/>
            <person name="Lipzen A."/>
            <person name="Mondo S."/>
            <person name="Riley R."/>
            <person name="Salamov A."/>
            <person name="Simmons B.A."/>
            <person name="Magnuson J.K."/>
            <person name="Henrissat B."/>
            <person name="Mortensen U.H."/>
            <person name="Larsen T.O."/>
            <person name="Devries R.P."/>
            <person name="Grigoriev I.V."/>
            <person name="Machida M."/>
            <person name="Baker S.E."/>
            <person name="Andersen M.R."/>
        </authorList>
    </citation>
    <scope>NUCLEOTIDE SEQUENCE [LARGE SCALE GENOMIC DNA]</scope>
    <source>
        <strain evidence="2 3">IBT 29228</strain>
    </source>
</reference>
<evidence type="ECO:0000313" key="2">
    <source>
        <dbReference type="EMBL" id="KAE8372787.1"/>
    </source>
</evidence>
<sequence length="286" mass="31924">MGLFSSSSSSPNSTLSRSRSVSHFDPPPGYNEAVGSPYYSSRSTYSEGFVATDQLQIQAIGYDVNQALTGRTLENISVFRPGSREPEYVSIRLKKNSNSCALVRATDPRQAAIISTIYRFGPGRHPRMCILPSNSVVFFEEAIKDENVRGERIEVKSRSLVSRGQVFDTSLGKFEWRYGTKEEHAACNADSLLVMERLDRVSLPGGGKSKSGARIAQFIRNDQYRTPGTKKYSGGNGGRLMMDLRIWNDDKYMNPQRVEAFVVASCILMLKREADRFIDNHLAIVV</sequence>